<proteinExistence type="predicted"/>
<organism evidence="1 2">
    <name type="scientific">Listeria fleischmannii FSL S10-1203</name>
    <dbReference type="NCBI Taxonomy" id="1265822"/>
    <lineage>
        <taxon>Bacteria</taxon>
        <taxon>Bacillati</taxon>
        <taxon>Bacillota</taxon>
        <taxon>Bacilli</taxon>
        <taxon>Bacillales</taxon>
        <taxon>Listeriaceae</taxon>
        <taxon>Listeria</taxon>
    </lineage>
</organism>
<dbReference type="PATRIC" id="fig|1265822.4.peg.1825"/>
<sequence>MTPDESRNILLIIIQAYPQFAKQASKELYALWADKLKKGDFKRTKHLLDKHIEASSYPPAIADILVIADDRFEKTRQMISSWNISVESTRKPSLDELPWSDEMKAAFKQRQQQKTYHVPNNEEFKKKAF</sequence>
<protein>
    <submittedName>
        <fullName evidence="1">Uncharacterized protein</fullName>
    </submittedName>
</protein>
<accession>W7DT27</accession>
<dbReference type="Proteomes" id="UP000019241">
    <property type="component" value="Unassembled WGS sequence"/>
</dbReference>
<evidence type="ECO:0000313" key="1">
    <source>
        <dbReference type="EMBL" id="EUJ56439.1"/>
    </source>
</evidence>
<dbReference type="EMBL" id="AODM01000031">
    <property type="protein sequence ID" value="EUJ56439.1"/>
    <property type="molecule type" value="Genomic_DNA"/>
</dbReference>
<gene>
    <name evidence="1" type="ORF">MCOL2_08991</name>
</gene>
<name>W7DT27_9LIST</name>
<evidence type="ECO:0000313" key="2">
    <source>
        <dbReference type="Proteomes" id="UP000019241"/>
    </source>
</evidence>
<dbReference type="RefSeq" id="WP_036063514.1">
    <property type="nucleotide sequence ID" value="NZ_AODM01000031.1"/>
</dbReference>
<reference evidence="1 2" key="1">
    <citation type="submission" date="2012-12" db="EMBL/GenBank/DDBJ databases">
        <title>Novel taxa of Listeriaceae from agricultural environments in the United States.</title>
        <authorList>
            <person name="den Bakker H.C."/>
            <person name="Allred A."/>
            <person name="Warchocki S."/>
            <person name="Wright E.M."/>
            <person name="Burrell A."/>
            <person name="Nightingale K.K."/>
            <person name="Kephart D."/>
            <person name="Wiedmann M."/>
        </authorList>
    </citation>
    <scope>NUCLEOTIDE SEQUENCE [LARGE SCALE GENOMIC DNA]</scope>
    <source>
        <strain evidence="1 2">FSL S10-1203</strain>
    </source>
</reference>
<dbReference type="AlphaFoldDB" id="W7DT27"/>
<comment type="caution">
    <text evidence="1">The sequence shown here is derived from an EMBL/GenBank/DDBJ whole genome shotgun (WGS) entry which is preliminary data.</text>
</comment>
<dbReference type="Gene3D" id="1.10.8.200">
    <property type="entry name" value="Replisome organizer (g39p helicase loader/inhibitor protein)"/>
    <property type="match status" value="1"/>
</dbReference>